<dbReference type="InterPro" id="IPR000629">
    <property type="entry name" value="RNA-helicase_DEAD-box_CS"/>
</dbReference>
<dbReference type="GO" id="GO:0006364">
    <property type="term" value="P:rRNA processing"/>
    <property type="evidence" value="ECO:0007669"/>
    <property type="project" value="UniProtKB-KW"/>
</dbReference>
<reference evidence="19 20" key="1">
    <citation type="journal article" date="2012" name="MBio">
        <title>De novo assembly of the Pneumocystis jirovecii genome from a single bronchoalveolar lavage fluid specimen from a patient.</title>
        <authorList>
            <person name="Cisse O.H."/>
            <person name="Pagni M."/>
            <person name="Hauser P.M."/>
        </authorList>
    </citation>
    <scope>NUCLEOTIDE SEQUENCE [LARGE SCALE GENOMIC DNA]</scope>
    <source>
        <strain evidence="19 20">SE8</strain>
    </source>
</reference>
<evidence type="ECO:0000256" key="10">
    <source>
        <dbReference type="ARBA" id="ARBA00022806"/>
    </source>
</evidence>
<dbReference type="SMART" id="SM00487">
    <property type="entry name" value="DEXDc"/>
    <property type="match status" value="1"/>
</dbReference>
<organism evidence="20">
    <name type="scientific">Pneumocystis jirovecii</name>
    <name type="common">Human pneumocystis pneumonia agent</name>
    <dbReference type="NCBI Taxonomy" id="42068"/>
    <lineage>
        <taxon>Eukaryota</taxon>
        <taxon>Fungi</taxon>
        <taxon>Dikarya</taxon>
        <taxon>Ascomycota</taxon>
        <taxon>Taphrinomycotina</taxon>
        <taxon>Pneumocystomycetes</taxon>
        <taxon>Pneumocystaceae</taxon>
        <taxon>Pneumocystis</taxon>
    </lineage>
</organism>
<evidence type="ECO:0000313" key="20">
    <source>
        <dbReference type="Proteomes" id="UP000010422"/>
    </source>
</evidence>
<dbReference type="SUPFAM" id="SSF46785">
    <property type="entry name" value="Winged helix' DNA-binding domain"/>
    <property type="match status" value="1"/>
</dbReference>
<feature type="short sequence motif" description="Q motif" evidence="15">
    <location>
        <begin position="364"/>
        <end position="392"/>
    </location>
</feature>
<evidence type="ECO:0000256" key="9">
    <source>
        <dbReference type="ARBA" id="ARBA00022801"/>
    </source>
</evidence>
<dbReference type="InterPro" id="IPR036388">
    <property type="entry name" value="WH-like_DNA-bd_sf"/>
</dbReference>
<evidence type="ECO:0000256" key="13">
    <source>
        <dbReference type="ARBA" id="ARBA00023242"/>
    </source>
</evidence>
<dbReference type="InterPro" id="IPR014014">
    <property type="entry name" value="RNA_helicase_DEAD_Q_motif"/>
</dbReference>
<dbReference type="PANTHER" id="PTHR47959:SF8">
    <property type="entry name" value="RNA HELICASE"/>
    <property type="match status" value="1"/>
</dbReference>
<comment type="similarity">
    <text evidence="4">Belongs to the DEAD box helicase family. DDX54/DBP10 subfamily.</text>
</comment>
<keyword evidence="7" id="KW-0698">rRNA processing</keyword>
<evidence type="ECO:0000259" key="18">
    <source>
        <dbReference type="PROSITE" id="PS51195"/>
    </source>
</evidence>
<feature type="domain" description="Helicase ATP-binding" evidence="16">
    <location>
        <begin position="395"/>
        <end position="567"/>
    </location>
</feature>
<evidence type="ECO:0000256" key="7">
    <source>
        <dbReference type="ARBA" id="ARBA00022552"/>
    </source>
</evidence>
<keyword evidence="11" id="KW-0067">ATP-binding</keyword>
<dbReference type="FunFam" id="3.40.50.300:FF:000865">
    <property type="entry name" value="ATP-dependent RNA helicase DDX54"/>
    <property type="match status" value="1"/>
</dbReference>
<dbReference type="STRING" id="1209962.L0PH46"/>
<dbReference type="EMBL" id="CAKM01000273">
    <property type="protein sequence ID" value="CCJ30960.1"/>
    <property type="molecule type" value="Genomic_DNA"/>
</dbReference>
<keyword evidence="12" id="KW-0694">RNA-binding</keyword>
<feature type="domain" description="DEAD-box RNA helicase Q" evidence="18">
    <location>
        <begin position="364"/>
        <end position="392"/>
    </location>
</feature>
<comment type="catalytic activity">
    <reaction evidence="14">
        <text>ATP + H2O = ADP + phosphate + H(+)</text>
        <dbReference type="Rhea" id="RHEA:13065"/>
        <dbReference type="ChEBI" id="CHEBI:15377"/>
        <dbReference type="ChEBI" id="CHEBI:15378"/>
        <dbReference type="ChEBI" id="CHEBI:30616"/>
        <dbReference type="ChEBI" id="CHEBI:43474"/>
        <dbReference type="ChEBI" id="CHEBI:456216"/>
        <dbReference type="EC" id="3.6.4.13"/>
    </reaction>
</comment>
<dbReference type="CDD" id="cd04478">
    <property type="entry name" value="RPA2_DBD_D"/>
    <property type="match status" value="1"/>
</dbReference>
<dbReference type="VEuPathDB" id="FungiDB:PNEJI1_000446"/>
<dbReference type="PROSITE" id="PS51194">
    <property type="entry name" value="HELICASE_CTER"/>
    <property type="match status" value="1"/>
</dbReference>
<dbReference type="Pfam" id="PF00270">
    <property type="entry name" value="DEAD"/>
    <property type="match status" value="1"/>
</dbReference>
<evidence type="ECO:0000259" key="17">
    <source>
        <dbReference type="PROSITE" id="PS51194"/>
    </source>
</evidence>
<dbReference type="CDD" id="cd17959">
    <property type="entry name" value="DEADc_DDX54"/>
    <property type="match status" value="1"/>
</dbReference>
<dbReference type="GO" id="GO:0005829">
    <property type="term" value="C:cytosol"/>
    <property type="evidence" value="ECO:0007669"/>
    <property type="project" value="TreeGrafter"/>
</dbReference>
<dbReference type="PROSITE" id="PS00039">
    <property type="entry name" value="DEAD_ATP_HELICASE"/>
    <property type="match status" value="1"/>
</dbReference>
<evidence type="ECO:0000256" key="8">
    <source>
        <dbReference type="ARBA" id="ARBA00022741"/>
    </source>
</evidence>
<dbReference type="EC" id="3.6.4.13" evidence="5"/>
<dbReference type="Pfam" id="PF00271">
    <property type="entry name" value="Helicase_C"/>
    <property type="match status" value="1"/>
</dbReference>
<dbReference type="Gene3D" id="2.40.50.140">
    <property type="entry name" value="Nucleic acid-binding proteins"/>
    <property type="match status" value="1"/>
</dbReference>
<dbReference type="InterPro" id="IPR014892">
    <property type="entry name" value="RPA_C"/>
</dbReference>
<sequence>MESRFYNYGDLTSYNPYATSYGLQNTQGDGGFLGGNYGSQGVGELNQSSVKRSSGNTLRPVTIKQILEASQQHPDAEFKIDGVEIGQLSFVAVVRNISIQSTNITYRMEDGTGLIEVKQWLEMEAIMDDNPKKNTDIVPDTYVRVIGQLKAFNNKRHIGAHHIRLITDLNEVQYHFLEAIAIHLYFTRGPLQNGVFSKNHTSVDGNMSHYDFQDSISMKGALNAQIALHNLSPYLQKVMAAVHAAPDTNEGVNIHQLSKAIGGGNIEQAIEELTSDGLLYTTIDDEHVKSTIQRLSHFFDLRFSLSLPLMIQHDPPLNNKSADEDDDYENDGLFLPENLSEELDSISIKKDITNEKQRKINSSRFKTMVGLSLTILKAIKYKGFKIPTPIQRKTIPLLLNGMDVVAMARTGSGKTAAFVIPMIERLKMHQAKVGSRALILSPNRELALQTFKVVKELKKGTNLKHILLVGGESLEEQFEIMSINPDIIVATPGRFLHLKVEMDLDLRTIEYIVFDEADRLFEMGFSEQLSEILRYLPVSRQSSLFSATLPKSLVEFAKAGLQNPVLIRLNVESMISDDLQSAFFSIKSSEKEAGLFYLLHEVIKVPRGTQQVTDFNSKKTNKEKSSTHNHEALLPYSTIIFVSTRHHVEYLAKLLSFSGYLVSYIYGSLDQVARRNQIASFRAGKTTLLVVTDIAARGIDIPLLSNVINYDFPSKPKTFVHRVGRTARAGQKGWAYSLVKTEDVPYLIELQIFLGRKIISSNDRNPDYVQNIVLGTFIREKLEYYCEWIAHVLKEDNECSSLKKVMQKGEILYSKTAGNASTESNRRAKELIKSSEWSHVNPLLVEHVHENDIAREALLVKISGYSPHETVLDCSKSFKNNNALGIIYERLKKIKVSKNKINQIIL</sequence>
<proteinExistence type="inferred from homology"/>
<feature type="domain" description="Helicase C-terminal" evidence="17">
    <location>
        <begin position="611"/>
        <end position="773"/>
    </location>
</feature>
<comment type="caution">
    <text evidence="19">The sequence shown here is derived from an EMBL/GenBank/DDBJ whole genome shotgun (WGS) entry which is preliminary data.</text>
</comment>
<gene>
    <name evidence="19" type="ORF">PNEJI1_000446</name>
</gene>
<dbReference type="GO" id="GO:0003723">
    <property type="term" value="F:RNA binding"/>
    <property type="evidence" value="ECO:0007669"/>
    <property type="project" value="UniProtKB-KW"/>
</dbReference>
<dbReference type="Pfam" id="PF08784">
    <property type="entry name" value="RPA_C"/>
    <property type="match status" value="1"/>
</dbReference>
<dbReference type="Gene3D" id="3.40.50.300">
    <property type="entry name" value="P-loop containing nucleotide triphosphate hydrolases"/>
    <property type="match status" value="2"/>
</dbReference>
<dbReference type="InterPro" id="IPR001650">
    <property type="entry name" value="Helicase_C-like"/>
</dbReference>
<evidence type="ECO:0000256" key="11">
    <source>
        <dbReference type="ARBA" id="ARBA00022840"/>
    </source>
</evidence>
<comment type="similarity">
    <text evidence="3">Belongs to the replication factor A protein 2 family.</text>
</comment>
<dbReference type="GO" id="GO:0005524">
    <property type="term" value="F:ATP binding"/>
    <property type="evidence" value="ECO:0007669"/>
    <property type="project" value="UniProtKB-KW"/>
</dbReference>
<dbReference type="InterPro" id="IPR050079">
    <property type="entry name" value="DEAD_box_RNA_helicase"/>
</dbReference>
<evidence type="ECO:0000259" key="16">
    <source>
        <dbReference type="PROSITE" id="PS51192"/>
    </source>
</evidence>
<dbReference type="InterPro" id="IPR012340">
    <property type="entry name" value="NA-bd_OB-fold"/>
</dbReference>
<evidence type="ECO:0000256" key="3">
    <source>
        <dbReference type="ARBA" id="ARBA00007815"/>
    </source>
</evidence>
<dbReference type="SUPFAM" id="SSF50249">
    <property type="entry name" value="Nucleic acid-binding proteins"/>
    <property type="match status" value="1"/>
</dbReference>
<evidence type="ECO:0000256" key="2">
    <source>
        <dbReference type="ARBA" id="ARBA00004604"/>
    </source>
</evidence>
<dbReference type="Proteomes" id="UP000010422">
    <property type="component" value="Unassembled WGS sequence"/>
</dbReference>
<dbReference type="InterPro" id="IPR014001">
    <property type="entry name" value="Helicase_ATP-bd"/>
</dbReference>
<keyword evidence="6" id="KW-0690">Ribosome biogenesis</keyword>
<name>L0PH46_PNEJI</name>
<dbReference type="PROSITE" id="PS51195">
    <property type="entry name" value="Q_MOTIF"/>
    <property type="match status" value="1"/>
</dbReference>
<evidence type="ECO:0000256" key="14">
    <source>
        <dbReference type="ARBA" id="ARBA00047984"/>
    </source>
</evidence>
<dbReference type="GO" id="GO:0032991">
    <property type="term" value="C:protein-containing complex"/>
    <property type="evidence" value="ECO:0007669"/>
    <property type="project" value="UniProtKB-ARBA"/>
</dbReference>
<dbReference type="GO" id="GO:0003724">
    <property type="term" value="F:RNA helicase activity"/>
    <property type="evidence" value="ECO:0007669"/>
    <property type="project" value="UniProtKB-EC"/>
</dbReference>
<comment type="subcellular location">
    <subcellularLocation>
        <location evidence="2">Nucleus</location>
        <location evidence="2">Nucleolus</location>
    </subcellularLocation>
</comment>
<dbReference type="CDD" id="cd18787">
    <property type="entry name" value="SF2_C_DEAD"/>
    <property type="match status" value="1"/>
</dbReference>
<dbReference type="PROSITE" id="PS51192">
    <property type="entry name" value="HELICASE_ATP_BIND_1"/>
    <property type="match status" value="1"/>
</dbReference>
<evidence type="ECO:0000256" key="4">
    <source>
        <dbReference type="ARBA" id="ARBA00010379"/>
    </source>
</evidence>
<evidence type="ECO:0000256" key="6">
    <source>
        <dbReference type="ARBA" id="ARBA00022517"/>
    </source>
</evidence>
<dbReference type="SMART" id="SM00490">
    <property type="entry name" value="HELICc"/>
    <property type="match status" value="1"/>
</dbReference>
<keyword evidence="10" id="KW-0347">Helicase</keyword>
<evidence type="ECO:0000256" key="12">
    <source>
        <dbReference type="ARBA" id="ARBA00022884"/>
    </source>
</evidence>
<dbReference type="InterPro" id="IPR027417">
    <property type="entry name" value="P-loop_NTPase"/>
</dbReference>
<evidence type="ECO:0000256" key="5">
    <source>
        <dbReference type="ARBA" id="ARBA00012552"/>
    </source>
</evidence>
<dbReference type="InParanoid" id="L0PH46"/>
<evidence type="ECO:0000256" key="1">
    <source>
        <dbReference type="ARBA" id="ARBA00003706"/>
    </source>
</evidence>
<protein>
    <recommendedName>
        <fullName evidence="5">RNA helicase</fullName>
        <ecNumber evidence="5">3.6.4.13</ecNumber>
    </recommendedName>
</protein>
<dbReference type="FunCoup" id="L0PH46">
    <property type="interactions" value="588"/>
</dbReference>
<dbReference type="AlphaFoldDB" id="L0PH46"/>
<evidence type="ECO:0000313" key="19">
    <source>
        <dbReference type="EMBL" id="CCJ30960.1"/>
    </source>
</evidence>
<keyword evidence="9" id="KW-0378">Hydrolase</keyword>
<accession>L0PH46</accession>
<dbReference type="GO" id="GO:0016887">
    <property type="term" value="F:ATP hydrolysis activity"/>
    <property type="evidence" value="ECO:0007669"/>
    <property type="project" value="RHEA"/>
</dbReference>
<dbReference type="InterPro" id="IPR036390">
    <property type="entry name" value="WH_DNA-bd_sf"/>
</dbReference>
<dbReference type="InterPro" id="IPR033517">
    <property type="entry name" value="DDX54/DBP10_DEAD-box_helicase"/>
</dbReference>
<dbReference type="InterPro" id="IPR011545">
    <property type="entry name" value="DEAD/DEAH_box_helicase_dom"/>
</dbReference>
<keyword evidence="8" id="KW-0547">Nucleotide-binding</keyword>
<evidence type="ECO:0000256" key="15">
    <source>
        <dbReference type="PROSITE-ProRule" id="PRU00552"/>
    </source>
</evidence>
<dbReference type="GO" id="GO:0005730">
    <property type="term" value="C:nucleolus"/>
    <property type="evidence" value="ECO:0007669"/>
    <property type="project" value="UniProtKB-SubCell"/>
</dbReference>
<dbReference type="SUPFAM" id="SSF52540">
    <property type="entry name" value="P-loop containing nucleoside triphosphate hydrolases"/>
    <property type="match status" value="2"/>
</dbReference>
<keyword evidence="13" id="KW-0539">Nucleus</keyword>
<dbReference type="Gene3D" id="1.10.10.10">
    <property type="entry name" value="Winged helix-like DNA-binding domain superfamily/Winged helix DNA-binding domain"/>
    <property type="match status" value="1"/>
</dbReference>
<comment type="function">
    <text evidence="1">ATP-binding RNA helicase involved in the biogenesis of 60S ribosomal subunits and is required for the normal formation of 25S and 5.8S rRNAs.</text>
</comment>
<dbReference type="PANTHER" id="PTHR47959">
    <property type="entry name" value="ATP-DEPENDENT RNA HELICASE RHLE-RELATED"/>
    <property type="match status" value="1"/>
</dbReference>